<sequence length="141" mass="15691">MGFIPELADGGPVPPLQKRSSKMMKRSLHTIWLEGCEYICSTHRLNEVLQDARANQAGHNTSMEASKPVVQRKKRKRARNFEIPTSFETIELPSMGTDAALTSQNKIEISSSTDIVPLPSFDTFKIHETFALSSSLDTVLT</sequence>
<protein>
    <submittedName>
        <fullName evidence="1">Uncharacterized protein</fullName>
    </submittedName>
</protein>
<evidence type="ECO:0000313" key="1">
    <source>
        <dbReference type="EMBL" id="KAI9914611.1"/>
    </source>
</evidence>
<dbReference type="EMBL" id="CM047582">
    <property type="protein sequence ID" value="KAI9914611.1"/>
    <property type="molecule type" value="Genomic_DNA"/>
</dbReference>
<reference evidence="1 2" key="1">
    <citation type="journal article" date="2022" name="bioRxiv">
        <title>The genome of the oomycete Peronosclerospora sorghi, a cosmopolitan pathogen of maize and sorghum, is inflated with dispersed pseudogenes.</title>
        <authorList>
            <person name="Fletcher K."/>
            <person name="Martin F."/>
            <person name="Isakeit T."/>
            <person name="Cavanaugh K."/>
            <person name="Magill C."/>
            <person name="Michelmore R."/>
        </authorList>
    </citation>
    <scope>NUCLEOTIDE SEQUENCE [LARGE SCALE GENOMIC DNA]</scope>
    <source>
        <strain evidence="1">P6</strain>
    </source>
</reference>
<accession>A0ACC0W9A8</accession>
<proteinExistence type="predicted"/>
<comment type="caution">
    <text evidence="1">The sequence shown here is derived from an EMBL/GenBank/DDBJ whole genome shotgun (WGS) entry which is preliminary data.</text>
</comment>
<name>A0ACC0W9A8_9STRA</name>
<keyword evidence="2" id="KW-1185">Reference proteome</keyword>
<evidence type="ECO:0000313" key="2">
    <source>
        <dbReference type="Proteomes" id="UP001163321"/>
    </source>
</evidence>
<gene>
    <name evidence="1" type="ORF">PsorP6_007862</name>
</gene>
<organism evidence="1 2">
    <name type="scientific">Peronosclerospora sorghi</name>
    <dbReference type="NCBI Taxonomy" id="230839"/>
    <lineage>
        <taxon>Eukaryota</taxon>
        <taxon>Sar</taxon>
        <taxon>Stramenopiles</taxon>
        <taxon>Oomycota</taxon>
        <taxon>Peronosporomycetes</taxon>
        <taxon>Peronosporales</taxon>
        <taxon>Peronosporaceae</taxon>
        <taxon>Peronosclerospora</taxon>
    </lineage>
</organism>
<dbReference type="Proteomes" id="UP001163321">
    <property type="component" value="Chromosome 3"/>
</dbReference>